<name>A0A0B0VQ33_ECOLX</name>
<evidence type="ECO:0000313" key="2">
    <source>
        <dbReference type="Proteomes" id="UP000037564"/>
    </source>
</evidence>
<evidence type="ECO:0000313" key="1">
    <source>
        <dbReference type="EMBL" id="KNF61429.1"/>
    </source>
</evidence>
<reference evidence="1 2" key="1">
    <citation type="submission" date="2015-07" db="EMBL/GenBank/DDBJ databases">
        <title>Genome sequences of 64 non-O157:H7 Shiga toxin-producing Escherichia coli strains.</title>
        <authorList>
            <person name="Gonzalez-Escalona N."/>
            <person name="Toro M."/>
            <person name="Timme R."/>
            <person name="Payne J."/>
        </authorList>
    </citation>
    <scope>NUCLEOTIDE SEQUENCE [LARGE SCALE GENOMIC DNA]</scope>
    <source>
        <strain evidence="1 2">CFSAN026843</strain>
    </source>
</reference>
<dbReference type="RefSeq" id="WP_040090993.1">
    <property type="nucleotide sequence ID" value="NZ_BFZV01000049.1"/>
</dbReference>
<gene>
    <name evidence="1" type="ORF">WR15_26585</name>
</gene>
<dbReference type="PATRIC" id="fig|562.7396.peg.237"/>
<dbReference type="EMBL" id="LGZN01000105">
    <property type="protein sequence ID" value="KNF61429.1"/>
    <property type="molecule type" value="Genomic_DNA"/>
</dbReference>
<sequence length="89" mass="10129">MTYNITIGNKTIEITESGYHILKAVLDIEFSPPTVVSFCSLGGYSAQHINHWLNHFTSFGVLDYEGINSTTFRLLKLNKNFELFITNNQ</sequence>
<dbReference type="Proteomes" id="UP000037564">
    <property type="component" value="Unassembled WGS sequence"/>
</dbReference>
<comment type="caution">
    <text evidence="1">The sequence shown here is derived from an EMBL/GenBank/DDBJ whole genome shotgun (WGS) entry which is preliminary data.</text>
</comment>
<accession>A0A0B0VQ33</accession>
<protein>
    <submittedName>
        <fullName evidence="1">Uncharacterized protein</fullName>
    </submittedName>
</protein>
<organism evidence="1 2">
    <name type="scientific">Escherichia coli</name>
    <dbReference type="NCBI Taxonomy" id="562"/>
    <lineage>
        <taxon>Bacteria</taxon>
        <taxon>Pseudomonadati</taxon>
        <taxon>Pseudomonadota</taxon>
        <taxon>Gammaproteobacteria</taxon>
        <taxon>Enterobacterales</taxon>
        <taxon>Enterobacteriaceae</taxon>
        <taxon>Escherichia</taxon>
    </lineage>
</organism>
<proteinExistence type="predicted"/>
<dbReference type="AlphaFoldDB" id="A0A0B0VQ33"/>